<dbReference type="InterPro" id="IPR009057">
    <property type="entry name" value="Homeodomain-like_sf"/>
</dbReference>
<evidence type="ECO:0000313" key="6">
    <source>
        <dbReference type="Proteomes" id="UP000478463"/>
    </source>
</evidence>
<reference evidence="3" key="2">
    <citation type="submission" date="2019-08" db="EMBL/GenBank/DDBJ databases">
        <authorList>
            <person name="Ge Y."/>
        </authorList>
    </citation>
    <scope>NUCLEOTIDE SEQUENCE</scope>
    <source>
        <strain evidence="3">HF-4214</strain>
    </source>
</reference>
<keyword evidence="5" id="KW-1185">Reference proteome</keyword>
<dbReference type="InterPro" id="IPR001647">
    <property type="entry name" value="HTH_TetR"/>
</dbReference>
<evidence type="ECO:0000259" key="2">
    <source>
        <dbReference type="Pfam" id="PF00440"/>
    </source>
</evidence>
<dbReference type="EMBL" id="VTFY01000017">
    <property type="protein sequence ID" value="MRX83886.1"/>
    <property type="molecule type" value="Genomic_DNA"/>
</dbReference>
<dbReference type="Gene3D" id="1.10.357.10">
    <property type="entry name" value="Tetracycline Repressor, domain 2"/>
    <property type="match status" value="1"/>
</dbReference>
<evidence type="ECO:0000313" key="3">
    <source>
        <dbReference type="EMBL" id="MRX83886.1"/>
    </source>
</evidence>
<proteinExistence type="predicted"/>
<dbReference type="Proteomes" id="UP000438093">
    <property type="component" value="Unassembled WGS sequence"/>
</dbReference>
<dbReference type="SUPFAM" id="SSF46689">
    <property type="entry name" value="Homeodomain-like"/>
    <property type="match status" value="1"/>
</dbReference>
<gene>
    <name evidence="3" type="ORF">GJG86_15500</name>
    <name evidence="4" type="ORF">GS424_004740</name>
</gene>
<reference evidence="4 6" key="3">
    <citation type="submission" date="2020-10" db="EMBL/GenBank/DDBJ databases">
        <title>Eggerthella sp. nov., isolated from human feces.</title>
        <authorList>
            <person name="Yajun G."/>
        </authorList>
    </citation>
    <scope>NUCLEOTIDE SEQUENCE [LARGE SCALE GENOMIC DNA]</scope>
    <source>
        <strain evidence="4 6">HF-1101</strain>
    </source>
</reference>
<dbReference type="AlphaFoldDB" id="A0A6N7RRL7"/>
<accession>A0A6N7RRL7</accession>
<name>A0A6N7RRL7_9ACTN</name>
<dbReference type="KEGG" id="egd:GS424_004740"/>
<feature type="domain" description="HTH tetR-type" evidence="2">
    <location>
        <begin position="18"/>
        <end position="57"/>
    </location>
</feature>
<evidence type="ECO:0000313" key="5">
    <source>
        <dbReference type="Proteomes" id="UP000438093"/>
    </source>
</evidence>
<dbReference type="RefSeq" id="WP_015760312.1">
    <property type="nucleotide sequence ID" value="NZ_CP063310.1"/>
</dbReference>
<dbReference type="GO" id="GO:0003677">
    <property type="term" value="F:DNA binding"/>
    <property type="evidence" value="ECO:0007669"/>
    <property type="project" value="UniProtKB-KW"/>
</dbReference>
<sequence length="214" mass="24054">MPNDTFSIIAKRFFIATTANELCKKTSLDEIAVDEICETAGVSRSGFYRAFHSKYDIAPWCLRFPLEEGVGKMGRSLTCQEGIAITLEIFALFKDLFNAAKKTSEMLVCDEEERRHVVALIRETLETRHGTSVDEALAFQIEWVTAAGLDVSEDWIRGTIDKSPAELAELFASCYPPRLRKLLDDPVDHADDGDFDLSRFVVSMLRHAPEETQA</sequence>
<accession>A0A6L7IY21</accession>
<keyword evidence="1" id="KW-0238">DNA-binding</keyword>
<dbReference type="Proteomes" id="UP000478463">
    <property type="component" value="Chromosome"/>
</dbReference>
<evidence type="ECO:0000313" key="4">
    <source>
        <dbReference type="EMBL" id="QOS69154.1"/>
    </source>
</evidence>
<reference evidence="5" key="1">
    <citation type="submission" date="2019-08" db="EMBL/GenBank/DDBJ databases">
        <title>Arthrobacter sp. nov., isolated from plateau pika and Tibetan wild ass.</title>
        <authorList>
            <person name="Ge Y."/>
        </authorList>
    </citation>
    <scope>NUCLEOTIDE SEQUENCE [LARGE SCALE GENOMIC DNA]</scope>
    <source>
        <strain evidence="5">HF-4214</strain>
    </source>
</reference>
<dbReference type="Pfam" id="PF00440">
    <property type="entry name" value="TetR_N"/>
    <property type="match status" value="1"/>
</dbReference>
<evidence type="ECO:0000256" key="1">
    <source>
        <dbReference type="ARBA" id="ARBA00023125"/>
    </source>
</evidence>
<protein>
    <submittedName>
        <fullName evidence="3">TetR family transcriptional regulator</fullName>
    </submittedName>
</protein>
<dbReference type="EMBL" id="CP063310">
    <property type="protein sequence ID" value="QOS69154.1"/>
    <property type="molecule type" value="Genomic_DNA"/>
</dbReference>
<organism evidence="3 5">
    <name type="scientific">Eggerthella guodeyinii</name>
    <dbReference type="NCBI Taxonomy" id="2690837"/>
    <lineage>
        <taxon>Bacteria</taxon>
        <taxon>Bacillati</taxon>
        <taxon>Actinomycetota</taxon>
        <taxon>Coriobacteriia</taxon>
        <taxon>Eggerthellales</taxon>
        <taxon>Eggerthellaceae</taxon>
        <taxon>Eggerthella</taxon>
    </lineage>
</organism>